<keyword evidence="1" id="KW-0489">Methyltransferase</keyword>
<organism evidence="1 2">
    <name type="scientific">Amycolatopsis arida</name>
    <dbReference type="NCBI Taxonomy" id="587909"/>
    <lineage>
        <taxon>Bacteria</taxon>
        <taxon>Bacillati</taxon>
        <taxon>Actinomycetota</taxon>
        <taxon>Actinomycetes</taxon>
        <taxon>Pseudonocardiales</taxon>
        <taxon>Pseudonocardiaceae</taxon>
        <taxon>Amycolatopsis</taxon>
    </lineage>
</organism>
<gene>
    <name evidence="1" type="ORF">SAMN05421810_10924</name>
</gene>
<keyword evidence="2" id="KW-1185">Reference proteome</keyword>
<dbReference type="Gene3D" id="3.30.1330.30">
    <property type="match status" value="1"/>
</dbReference>
<dbReference type="InterPro" id="IPR029064">
    <property type="entry name" value="Ribosomal_eL30-like_sf"/>
</dbReference>
<evidence type="ECO:0000313" key="2">
    <source>
        <dbReference type="Proteomes" id="UP000198727"/>
    </source>
</evidence>
<keyword evidence="1" id="KW-0808">Transferase</keyword>
<dbReference type="Proteomes" id="UP000198727">
    <property type="component" value="Unassembled WGS sequence"/>
</dbReference>
<protein>
    <submittedName>
        <fullName evidence="1">RNA methyltransferase, TrmH family</fullName>
    </submittedName>
</protein>
<dbReference type="AlphaFoldDB" id="A0A1I5ZCW8"/>
<proteinExistence type="predicted"/>
<dbReference type="GO" id="GO:0008168">
    <property type="term" value="F:methyltransferase activity"/>
    <property type="evidence" value="ECO:0007669"/>
    <property type="project" value="UniProtKB-KW"/>
</dbReference>
<dbReference type="GO" id="GO:0032259">
    <property type="term" value="P:methylation"/>
    <property type="evidence" value="ECO:0007669"/>
    <property type="project" value="UniProtKB-KW"/>
</dbReference>
<name>A0A1I5ZCW8_9PSEU</name>
<reference evidence="2" key="1">
    <citation type="submission" date="2016-10" db="EMBL/GenBank/DDBJ databases">
        <authorList>
            <person name="Varghese N."/>
            <person name="Submissions S."/>
        </authorList>
    </citation>
    <scope>NUCLEOTIDE SEQUENCE [LARGE SCALE GENOMIC DNA]</scope>
    <source>
        <strain evidence="2">CGMCC 4.5579</strain>
    </source>
</reference>
<dbReference type="EMBL" id="FOWW01000009">
    <property type="protein sequence ID" value="SFQ53947.1"/>
    <property type="molecule type" value="Genomic_DNA"/>
</dbReference>
<dbReference type="STRING" id="587909.SAMN05421810_10924"/>
<dbReference type="SUPFAM" id="SSF55315">
    <property type="entry name" value="L30e-like"/>
    <property type="match status" value="1"/>
</dbReference>
<sequence length="121" mass="13086">MTVGDRMRPVVIDSVKHDLIQRARQLTSRAGRIAASRCLLDGPALIAQALSAGATLDYALCAEDGPDDELARELAAARIPVHRVRAGLLAKAAGSTKPVRWLAVPRCRPRSRARRRIPTTS</sequence>
<evidence type="ECO:0000313" key="1">
    <source>
        <dbReference type="EMBL" id="SFQ53947.1"/>
    </source>
</evidence>
<accession>A0A1I5ZCW8</accession>